<dbReference type="OrthoDB" id="28112at2759"/>
<keyword evidence="2" id="KW-0698">rRNA processing</keyword>
<dbReference type="RefSeq" id="XP_025362411.1">
    <property type="nucleotide sequence ID" value="XM_025506159.1"/>
</dbReference>
<evidence type="ECO:0000256" key="2">
    <source>
        <dbReference type="ARBA" id="ARBA00022552"/>
    </source>
</evidence>
<feature type="region of interest" description="Disordered" evidence="5">
    <location>
        <begin position="506"/>
        <end position="526"/>
    </location>
</feature>
<feature type="region of interest" description="Disordered" evidence="5">
    <location>
        <begin position="296"/>
        <end position="345"/>
    </location>
</feature>
<feature type="compositionally biased region" description="Acidic residues" evidence="5">
    <location>
        <begin position="309"/>
        <end position="320"/>
    </location>
</feature>
<dbReference type="InterPro" id="IPR013949">
    <property type="entry name" value="Utp6"/>
</dbReference>
<evidence type="ECO:0000256" key="5">
    <source>
        <dbReference type="SAM" id="MobiDB-lite"/>
    </source>
</evidence>
<evidence type="ECO:0000256" key="3">
    <source>
        <dbReference type="ARBA" id="ARBA00022737"/>
    </source>
</evidence>
<feature type="compositionally biased region" description="Basic and acidic residues" evidence="5">
    <location>
        <begin position="187"/>
        <end position="199"/>
    </location>
</feature>
<dbReference type="InterPro" id="IPR055347">
    <property type="entry name" value="UTP6_N"/>
</dbReference>
<dbReference type="PANTHER" id="PTHR23271:SF1">
    <property type="entry name" value="U3 SMALL NUCLEOLAR RNA-ASSOCIATED PROTEIN 6 HOMOLOG"/>
    <property type="match status" value="1"/>
</dbReference>
<organism evidence="7 8">
    <name type="scientific">Jaminaea rosea</name>
    <dbReference type="NCBI Taxonomy" id="1569628"/>
    <lineage>
        <taxon>Eukaryota</taxon>
        <taxon>Fungi</taxon>
        <taxon>Dikarya</taxon>
        <taxon>Basidiomycota</taxon>
        <taxon>Ustilaginomycotina</taxon>
        <taxon>Exobasidiomycetes</taxon>
        <taxon>Microstromatales</taxon>
        <taxon>Microstromatales incertae sedis</taxon>
        <taxon>Jaminaea</taxon>
    </lineage>
</organism>
<feature type="compositionally biased region" description="Basic residues" evidence="5">
    <location>
        <begin position="200"/>
        <end position="209"/>
    </location>
</feature>
<feature type="compositionally biased region" description="Basic and acidic residues" evidence="5">
    <location>
        <begin position="517"/>
        <end position="526"/>
    </location>
</feature>
<dbReference type="GO" id="GO:0034388">
    <property type="term" value="C:Pwp2p-containing subcomplex of 90S preribosome"/>
    <property type="evidence" value="ECO:0007669"/>
    <property type="project" value="TreeGrafter"/>
</dbReference>
<feature type="compositionally biased region" description="Basic and acidic residues" evidence="5">
    <location>
        <begin position="299"/>
        <end position="308"/>
    </location>
</feature>
<reference evidence="7 8" key="1">
    <citation type="journal article" date="2018" name="Mol. Biol. Evol.">
        <title>Broad Genomic Sampling Reveals a Smut Pathogenic Ancestry of the Fungal Clade Ustilaginomycotina.</title>
        <authorList>
            <person name="Kijpornyongpan T."/>
            <person name="Mondo S.J."/>
            <person name="Barry K."/>
            <person name="Sandor L."/>
            <person name="Lee J."/>
            <person name="Lipzen A."/>
            <person name="Pangilinan J."/>
            <person name="LaButti K."/>
            <person name="Hainaut M."/>
            <person name="Henrissat B."/>
            <person name="Grigoriev I.V."/>
            <person name="Spatafora J.W."/>
            <person name="Aime M.C."/>
        </authorList>
    </citation>
    <scope>NUCLEOTIDE SEQUENCE [LARGE SCALE GENOMIC DNA]</scope>
    <source>
        <strain evidence="7 8">MCA 5214</strain>
    </source>
</reference>
<evidence type="ECO:0000313" key="7">
    <source>
        <dbReference type="EMBL" id="PWN27799.1"/>
    </source>
</evidence>
<evidence type="ECO:0000313" key="8">
    <source>
        <dbReference type="Proteomes" id="UP000245884"/>
    </source>
</evidence>
<feature type="domain" description="U3 small nucleolar RNA-associated protein 6 N-terminal" evidence="6">
    <location>
        <begin position="8"/>
        <end position="78"/>
    </location>
</feature>
<feature type="compositionally biased region" description="Low complexity" evidence="5">
    <location>
        <begin position="321"/>
        <end position="345"/>
    </location>
</feature>
<dbReference type="STRING" id="1569628.A0A316UR58"/>
<feature type="compositionally biased region" description="Acidic residues" evidence="5">
    <location>
        <begin position="215"/>
        <end position="239"/>
    </location>
</feature>
<dbReference type="GeneID" id="37027982"/>
<evidence type="ECO:0000256" key="1">
    <source>
        <dbReference type="ARBA" id="ARBA00004604"/>
    </source>
</evidence>
<dbReference type="EMBL" id="KZ819667">
    <property type="protein sequence ID" value="PWN27799.1"/>
    <property type="molecule type" value="Genomic_DNA"/>
</dbReference>
<dbReference type="Pfam" id="PF08640">
    <property type="entry name" value="U3_assoc_6"/>
    <property type="match status" value="1"/>
</dbReference>
<sequence>MDRVDYHLERLLPSLQLLTHLHLFTHLELQSLTQKRRNHELHLISKNVSLPHYLEYIALEEDIEKLTSLRVARSGKDEQGNEVVTLKDRNKLRRFQERQLLSVWQRMVTKLGPRDPAVFQRYLTWLQARKMRRVYSQIAAQALSLHPSSVPLWICVADWELNANLDASAARLTLLRAIRLNTVTQSDAKRRAARKEKEGRRRKRARRVARGQDGSDSDDDEEADSEDEDEQQSDVEGDIDAQPSTSMVPLTLPAAITPSSRDLLTLWLAYFRMECVFLERLRRRWALLGIAGGDAAKSVVDEAQKESSIEQEDGNSEDEAAASARPAPSLSAERSDAQASAANESAKATAPTKILSGALPLAIFSAALNPAGPLSTSSSSTPSLPHNLKLVYALLVLRLLLSFPFETRNNADGESLRSSLLSSILATLDSLAATAASSRTADLVRRITLSISAARFAAYRRLVAEDEESRPQEDVDKRRNEELSAAARLAVHGERGEEQVQELLSASVPEEDEDDVEKPAQDVPGDHPLHALLAQLVKDVRRTQAYAHATMHKDTANQTRIGLANAVKALLSNASDLDAATRITLGKAIWRSLAYQEAVADEAQDEENAKKGGLQATRDPLLPYVTALLERALSKQRKSSASHSAASLLFSRQVLQHETDLLSTAGGPDGEELQGKWEKLDELAVQTLSGLVPRDLFARAAIWTSRWTFEQFVRNDGNEGTSAIVEQLQSANDFWLTSLRSLTPSKSASTDSSDLAATSALFIATQVLPWVRAEREEGRALYTEVVEKAVQLSRKHLLVARAESAEAREKLQGCHDGALLCLFELGGEEEEQNVLQLWKDSSQASPSLAAWTRLLPLLQGDANILAAAQHVERMALQHHQRAGYQHKDELEVSREADLLLDVFTALFETYLKQGDVAGGVGLLQKAKRVGGGSEAWERSVEERWTEAGAAFEQ</sequence>
<proteinExistence type="predicted"/>
<keyword evidence="8" id="KW-1185">Reference proteome</keyword>
<keyword evidence="4" id="KW-0539">Nucleus</keyword>
<dbReference type="PANTHER" id="PTHR23271">
    <property type="entry name" value="HEPATOCELLULAR CARCINOMA-ASSOCIATED ANTIGEN 66"/>
    <property type="match status" value="1"/>
</dbReference>
<feature type="region of interest" description="Disordered" evidence="5">
    <location>
        <begin position="187"/>
        <end position="245"/>
    </location>
</feature>
<name>A0A316UR58_9BASI</name>
<gene>
    <name evidence="7" type="ORF">BDZ90DRAFT_232186</name>
</gene>
<protein>
    <recommendedName>
        <fullName evidence="6">U3 small nucleolar RNA-associated protein 6 N-terminal domain-containing protein</fullName>
    </recommendedName>
</protein>
<dbReference type="AlphaFoldDB" id="A0A316UR58"/>
<evidence type="ECO:0000256" key="4">
    <source>
        <dbReference type="ARBA" id="ARBA00023242"/>
    </source>
</evidence>
<dbReference type="Proteomes" id="UP000245884">
    <property type="component" value="Unassembled WGS sequence"/>
</dbReference>
<keyword evidence="3" id="KW-0677">Repeat</keyword>
<comment type="subcellular location">
    <subcellularLocation>
        <location evidence="1">Nucleus</location>
        <location evidence="1">Nucleolus</location>
    </subcellularLocation>
</comment>
<dbReference type="GO" id="GO:0030515">
    <property type="term" value="F:snoRNA binding"/>
    <property type="evidence" value="ECO:0007669"/>
    <property type="project" value="InterPro"/>
</dbReference>
<dbReference type="GO" id="GO:0000462">
    <property type="term" value="P:maturation of SSU-rRNA from tricistronic rRNA transcript (SSU-rRNA, 5.8S rRNA, LSU-rRNA)"/>
    <property type="evidence" value="ECO:0007669"/>
    <property type="project" value="InterPro"/>
</dbReference>
<accession>A0A316UR58</accession>
<dbReference type="GO" id="GO:0032040">
    <property type="term" value="C:small-subunit processome"/>
    <property type="evidence" value="ECO:0007669"/>
    <property type="project" value="TreeGrafter"/>
</dbReference>
<evidence type="ECO:0000259" key="6">
    <source>
        <dbReference type="Pfam" id="PF08640"/>
    </source>
</evidence>